<dbReference type="GO" id="GO:0006935">
    <property type="term" value="P:chemotaxis"/>
    <property type="evidence" value="ECO:0007669"/>
    <property type="project" value="UniProtKB-UniRule"/>
</dbReference>
<dbReference type="PROSITE" id="PS50122">
    <property type="entry name" value="CHEB"/>
    <property type="match status" value="1"/>
</dbReference>
<accession>A0A941IS38</accession>
<dbReference type="PANTHER" id="PTHR42872">
    <property type="entry name" value="PROTEIN-GLUTAMATE METHYLESTERASE/PROTEIN-GLUTAMINE GLUTAMINASE"/>
    <property type="match status" value="1"/>
</dbReference>
<evidence type="ECO:0000256" key="2">
    <source>
        <dbReference type="ARBA" id="ARBA00039140"/>
    </source>
</evidence>
<dbReference type="PANTHER" id="PTHR42872:SF6">
    <property type="entry name" value="PROTEIN-GLUTAMATE METHYLESTERASE_PROTEIN-GLUTAMINE GLUTAMINASE"/>
    <property type="match status" value="1"/>
</dbReference>
<dbReference type="CDD" id="cd16433">
    <property type="entry name" value="CheB"/>
    <property type="match status" value="1"/>
</dbReference>
<evidence type="ECO:0000259" key="5">
    <source>
        <dbReference type="PROSITE" id="PS50122"/>
    </source>
</evidence>
<keyword evidence="1 4" id="KW-0378">Hydrolase</keyword>
<dbReference type="Gene3D" id="3.40.50.180">
    <property type="entry name" value="Methylesterase CheB, C-terminal domain"/>
    <property type="match status" value="1"/>
</dbReference>
<sequence>MQADKRYAVVAVASSAGGITALGAVLGGLPAGFAVPVLIVQHLDPRHDTVLAHVLARRARLPVKLAEAGELARPGTVYVAPPNRHLVVGAAGLLALADSEPVHFVRPSADVLFESVAGVYGARAIACVLSGTGKDGARGVSAVKARGGTVLAQDPESADFPGMPQAAVATGMVDLVLPLDEIAPAVVRLVTPAAR</sequence>
<comment type="catalytic activity">
    <reaction evidence="3">
        <text>[protein]-L-glutamate 5-O-methyl ester + H2O = L-glutamyl-[protein] + methanol + H(+)</text>
        <dbReference type="Rhea" id="RHEA:23236"/>
        <dbReference type="Rhea" id="RHEA-COMP:10208"/>
        <dbReference type="Rhea" id="RHEA-COMP:10311"/>
        <dbReference type="ChEBI" id="CHEBI:15377"/>
        <dbReference type="ChEBI" id="CHEBI:15378"/>
        <dbReference type="ChEBI" id="CHEBI:17790"/>
        <dbReference type="ChEBI" id="CHEBI:29973"/>
        <dbReference type="ChEBI" id="CHEBI:82795"/>
        <dbReference type="EC" id="3.1.1.61"/>
    </reaction>
</comment>
<organism evidence="6 7">
    <name type="scientific">Actinospica durhamensis</name>
    <dbReference type="NCBI Taxonomy" id="1508375"/>
    <lineage>
        <taxon>Bacteria</taxon>
        <taxon>Bacillati</taxon>
        <taxon>Actinomycetota</taxon>
        <taxon>Actinomycetes</taxon>
        <taxon>Catenulisporales</taxon>
        <taxon>Actinospicaceae</taxon>
        <taxon>Actinospica</taxon>
    </lineage>
</organism>
<proteinExistence type="predicted"/>
<keyword evidence="7" id="KW-1185">Reference proteome</keyword>
<feature type="active site" evidence="4">
    <location>
        <position position="15"/>
    </location>
</feature>
<name>A0A941IS38_9ACTN</name>
<protein>
    <recommendedName>
        <fullName evidence="2">protein-glutamate methylesterase</fullName>
        <ecNumber evidence="2">3.1.1.61</ecNumber>
    </recommendedName>
</protein>
<evidence type="ECO:0000313" key="6">
    <source>
        <dbReference type="EMBL" id="MBR7834523.1"/>
    </source>
</evidence>
<dbReference type="EMBL" id="JAGSOG010000061">
    <property type="protein sequence ID" value="MBR7834523.1"/>
    <property type="molecule type" value="Genomic_DNA"/>
</dbReference>
<keyword evidence="4" id="KW-0145">Chemotaxis</keyword>
<reference evidence="6" key="1">
    <citation type="submission" date="2021-04" db="EMBL/GenBank/DDBJ databases">
        <title>Genome based classification of Actinospica acidithermotolerans sp. nov., an actinobacterium isolated from an Indonesian hot spring.</title>
        <authorList>
            <person name="Kusuma A.B."/>
            <person name="Putra K.E."/>
            <person name="Nafisah S."/>
            <person name="Loh J."/>
            <person name="Nouioui I."/>
            <person name="Goodfellow M."/>
        </authorList>
    </citation>
    <scope>NUCLEOTIDE SEQUENCE</scope>
    <source>
        <strain evidence="6">CSCA 57</strain>
    </source>
</reference>
<evidence type="ECO:0000313" key="7">
    <source>
        <dbReference type="Proteomes" id="UP000675781"/>
    </source>
</evidence>
<dbReference type="AlphaFoldDB" id="A0A941IS38"/>
<dbReference type="InterPro" id="IPR035909">
    <property type="entry name" value="CheB_C"/>
</dbReference>
<evidence type="ECO:0000256" key="1">
    <source>
        <dbReference type="ARBA" id="ARBA00022801"/>
    </source>
</evidence>
<evidence type="ECO:0000256" key="3">
    <source>
        <dbReference type="ARBA" id="ARBA00048267"/>
    </source>
</evidence>
<dbReference type="Pfam" id="PF01339">
    <property type="entry name" value="CheB_methylest"/>
    <property type="match status" value="1"/>
</dbReference>
<dbReference type="InterPro" id="IPR000673">
    <property type="entry name" value="Sig_transdc_resp-reg_Me-estase"/>
</dbReference>
<dbReference type="SUPFAM" id="SSF52738">
    <property type="entry name" value="Methylesterase CheB, C-terminal domain"/>
    <property type="match status" value="1"/>
</dbReference>
<evidence type="ECO:0000256" key="4">
    <source>
        <dbReference type="PROSITE-ProRule" id="PRU00050"/>
    </source>
</evidence>
<dbReference type="RefSeq" id="WP_212529043.1">
    <property type="nucleotide sequence ID" value="NZ_JAGSOG010000061.1"/>
</dbReference>
<feature type="domain" description="CheB-type methylesterase" evidence="5">
    <location>
        <begin position="9"/>
        <end position="193"/>
    </location>
</feature>
<dbReference type="GO" id="GO:0008984">
    <property type="term" value="F:protein-glutamate methylesterase activity"/>
    <property type="evidence" value="ECO:0007669"/>
    <property type="project" value="UniProtKB-EC"/>
</dbReference>
<gene>
    <name evidence="6" type="ORF">KDL01_14715</name>
</gene>
<feature type="active site" evidence="4">
    <location>
        <position position="42"/>
    </location>
</feature>
<dbReference type="GO" id="GO:0005737">
    <property type="term" value="C:cytoplasm"/>
    <property type="evidence" value="ECO:0007669"/>
    <property type="project" value="InterPro"/>
</dbReference>
<comment type="caution">
    <text evidence="6">The sequence shown here is derived from an EMBL/GenBank/DDBJ whole genome shotgun (WGS) entry which is preliminary data.</text>
</comment>
<dbReference type="GO" id="GO:0000156">
    <property type="term" value="F:phosphorelay response regulator activity"/>
    <property type="evidence" value="ECO:0007669"/>
    <property type="project" value="InterPro"/>
</dbReference>
<dbReference type="EC" id="3.1.1.61" evidence="2"/>
<feature type="active site" evidence="4">
    <location>
        <position position="135"/>
    </location>
</feature>
<dbReference type="Proteomes" id="UP000675781">
    <property type="component" value="Unassembled WGS sequence"/>
</dbReference>